<name>A0A2B4SNL2_STYPI</name>
<protein>
    <submittedName>
        <fullName evidence="1">Uncharacterized protein</fullName>
    </submittedName>
</protein>
<sequence length="99" mass="10444">MKAGTHVATFTVDKVTAVDPIGEGQCIALGYESVLPLVLLTLQGGDMKPYIFSVGSTDEHITETGLSSLSSKSSEKRASSVLKYVVLESFGDIVHTGIL</sequence>
<proteinExistence type="predicted"/>
<dbReference type="OrthoDB" id="2325716at2759"/>
<evidence type="ECO:0000313" key="2">
    <source>
        <dbReference type="Proteomes" id="UP000225706"/>
    </source>
</evidence>
<dbReference type="Proteomes" id="UP000225706">
    <property type="component" value="Unassembled WGS sequence"/>
</dbReference>
<comment type="caution">
    <text evidence="1">The sequence shown here is derived from an EMBL/GenBank/DDBJ whole genome shotgun (WGS) entry which is preliminary data.</text>
</comment>
<dbReference type="AlphaFoldDB" id="A0A2B4SNL2"/>
<keyword evidence="2" id="KW-1185">Reference proteome</keyword>
<organism evidence="1 2">
    <name type="scientific">Stylophora pistillata</name>
    <name type="common">Smooth cauliflower coral</name>
    <dbReference type="NCBI Taxonomy" id="50429"/>
    <lineage>
        <taxon>Eukaryota</taxon>
        <taxon>Metazoa</taxon>
        <taxon>Cnidaria</taxon>
        <taxon>Anthozoa</taxon>
        <taxon>Hexacorallia</taxon>
        <taxon>Scleractinia</taxon>
        <taxon>Astrocoeniina</taxon>
        <taxon>Pocilloporidae</taxon>
        <taxon>Stylophora</taxon>
    </lineage>
</organism>
<reference evidence="2" key="1">
    <citation type="journal article" date="2017" name="bioRxiv">
        <title>Comparative analysis of the genomes of Stylophora pistillata and Acropora digitifera provides evidence for extensive differences between species of corals.</title>
        <authorList>
            <person name="Voolstra C.R."/>
            <person name="Li Y."/>
            <person name="Liew Y.J."/>
            <person name="Baumgarten S."/>
            <person name="Zoccola D."/>
            <person name="Flot J.-F."/>
            <person name="Tambutte S."/>
            <person name="Allemand D."/>
            <person name="Aranda M."/>
        </authorList>
    </citation>
    <scope>NUCLEOTIDE SEQUENCE [LARGE SCALE GENOMIC DNA]</scope>
</reference>
<dbReference type="EMBL" id="LSMT01000049">
    <property type="protein sequence ID" value="PFX30460.1"/>
    <property type="molecule type" value="Genomic_DNA"/>
</dbReference>
<evidence type="ECO:0000313" key="1">
    <source>
        <dbReference type="EMBL" id="PFX30460.1"/>
    </source>
</evidence>
<accession>A0A2B4SNL2</accession>
<gene>
    <name evidence="1" type="ORF">AWC38_SpisGene4740</name>
</gene>